<protein>
    <recommendedName>
        <fullName evidence="3">HAD hydrolase</fullName>
    </recommendedName>
</protein>
<dbReference type="GO" id="GO:0005739">
    <property type="term" value="C:mitochondrion"/>
    <property type="evidence" value="ECO:0007669"/>
    <property type="project" value="TreeGrafter"/>
</dbReference>
<dbReference type="NCBIfam" id="TIGR01460">
    <property type="entry name" value="HAD-SF-IIA"/>
    <property type="match status" value="1"/>
</dbReference>
<proteinExistence type="predicted"/>
<evidence type="ECO:0000313" key="1">
    <source>
        <dbReference type="EMBL" id="KIL68872.1"/>
    </source>
</evidence>
<organism evidence="1 2">
    <name type="scientific">Amanita muscaria (strain Koide BX008)</name>
    <dbReference type="NCBI Taxonomy" id="946122"/>
    <lineage>
        <taxon>Eukaryota</taxon>
        <taxon>Fungi</taxon>
        <taxon>Dikarya</taxon>
        <taxon>Basidiomycota</taxon>
        <taxon>Agaricomycotina</taxon>
        <taxon>Agaricomycetes</taxon>
        <taxon>Agaricomycetidae</taxon>
        <taxon>Agaricales</taxon>
        <taxon>Pluteineae</taxon>
        <taxon>Amanitaceae</taxon>
        <taxon>Amanita</taxon>
    </lineage>
</organism>
<dbReference type="Pfam" id="PF13344">
    <property type="entry name" value="Hydrolase_6"/>
    <property type="match status" value="1"/>
</dbReference>
<sequence length="359" mass="40107">MRTLSSLRVPRALLFRSYSHSIDRPPLAFVFDIDGVLLRGENVLPAAKRALAILNGDNPYRLKLPYLFLTNGGGVGETERCQKLSKQLEFPVSPDQYIQAHTILKKRSSQYADKPVLALGGKLDVVRRVAESYGFHKVYNTLDILRWNPSVWPFHHLSPDEHKSTKVADFSQIRFSAVFVFHDPRNWGLDVQVTCDILLSGGIVGAPRLAPGSPLYRSVELVFCNPDLLWRSDFEQPRLGQGAFKVALLNVHKDLTGSAYPYVQYGKPTKATYDFAEQVLRALLDKDYGFGHSMPRIYMIGDNPASDITGANAAGWASILVKTGVYDPKQGRPSSQPTHEAEDVEEAVQWAIKRELAGR</sequence>
<dbReference type="PANTHER" id="PTHR14269">
    <property type="entry name" value="CDP-DIACYLGLYCEROL--GLYCEROL-3-PHOSPHATE 3-PHOSPHATIDYLTRANSFERASE-RELATED"/>
    <property type="match status" value="1"/>
</dbReference>
<dbReference type="InterPro" id="IPR006357">
    <property type="entry name" value="HAD-SF_hydro_IIA"/>
</dbReference>
<dbReference type="AlphaFoldDB" id="A0A0C2X3V3"/>
<dbReference type="STRING" id="946122.A0A0C2X3V3"/>
<dbReference type="FunCoup" id="A0A0C2X3V3">
    <property type="interactions" value="240"/>
</dbReference>
<evidence type="ECO:0008006" key="3">
    <source>
        <dbReference type="Google" id="ProtNLM"/>
    </source>
</evidence>
<dbReference type="Gene3D" id="3.40.50.1000">
    <property type="entry name" value="HAD superfamily/HAD-like"/>
    <property type="match status" value="2"/>
</dbReference>
<reference evidence="1 2" key="1">
    <citation type="submission" date="2014-04" db="EMBL/GenBank/DDBJ databases">
        <title>Evolutionary Origins and Diversification of the Mycorrhizal Mutualists.</title>
        <authorList>
            <consortium name="DOE Joint Genome Institute"/>
            <consortium name="Mycorrhizal Genomics Consortium"/>
            <person name="Kohler A."/>
            <person name="Kuo A."/>
            <person name="Nagy L.G."/>
            <person name="Floudas D."/>
            <person name="Copeland A."/>
            <person name="Barry K.W."/>
            <person name="Cichocki N."/>
            <person name="Veneault-Fourrey C."/>
            <person name="LaButti K."/>
            <person name="Lindquist E.A."/>
            <person name="Lipzen A."/>
            <person name="Lundell T."/>
            <person name="Morin E."/>
            <person name="Murat C."/>
            <person name="Riley R."/>
            <person name="Ohm R."/>
            <person name="Sun H."/>
            <person name="Tunlid A."/>
            <person name="Henrissat B."/>
            <person name="Grigoriev I.V."/>
            <person name="Hibbett D.S."/>
            <person name="Martin F."/>
        </authorList>
    </citation>
    <scope>NUCLEOTIDE SEQUENCE [LARGE SCALE GENOMIC DNA]</scope>
    <source>
        <strain evidence="1 2">Koide BX008</strain>
    </source>
</reference>
<dbReference type="NCBIfam" id="TIGR01456">
    <property type="entry name" value="CECR5"/>
    <property type="match status" value="1"/>
</dbReference>
<dbReference type="PANTHER" id="PTHR14269:SF4">
    <property type="entry name" value="CAT EYE SYNDROME CRITICAL REGION PROTEIN 5"/>
    <property type="match status" value="1"/>
</dbReference>
<gene>
    <name evidence="1" type="ORF">M378DRAFT_70980</name>
</gene>
<dbReference type="InterPro" id="IPR036412">
    <property type="entry name" value="HAD-like_sf"/>
</dbReference>
<dbReference type="Pfam" id="PF13242">
    <property type="entry name" value="Hydrolase_like"/>
    <property type="match status" value="1"/>
</dbReference>
<dbReference type="SUPFAM" id="SSF56784">
    <property type="entry name" value="HAD-like"/>
    <property type="match status" value="1"/>
</dbReference>
<dbReference type="InterPro" id="IPR006353">
    <property type="entry name" value="HAD-SF_hydro_IIA_CECR5"/>
</dbReference>
<dbReference type="InParanoid" id="A0A0C2X3V3"/>
<dbReference type="HOGENOM" id="CLU_030880_2_0_1"/>
<dbReference type="InterPro" id="IPR050324">
    <property type="entry name" value="CDP-alcohol_PTase-I"/>
</dbReference>
<evidence type="ECO:0000313" key="2">
    <source>
        <dbReference type="Proteomes" id="UP000054549"/>
    </source>
</evidence>
<dbReference type="InterPro" id="IPR023214">
    <property type="entry name" value="HAD_sf"/>
</dbReference>
<keyword evidence="2" id="KW-1185">Reference proteome</keyword>
<dbReference type="OrthoDB" id="10251048at2759"/>
<accession>A0A0C2X3V3</accession>
<dbReference type="EMBL" id="KN818227">
    <property type="protein sequence ID" value="KIL68872.1"/>
    <property type="molecule type" value="Genomic_DNA"/>
</dbReference>
<dbReference type="GO" id="GO:0046474">
    <property type="term" value="P:glycerophospholipid biosynthetic process"/>
    <property type="evidence" value="ECO:0007669"/>
    <property type="project" value="TreeGrafter"/>
</dbReference>
<name>A0A0C2X3V3_AMAMK</name>
<dbReference type="Proteomes" id="UP000054549">
    <property type="component" value="Unassembled WGS sequence"/>
</dbReference>